<keyword evidence="3" id="KW-1185">Reference proteome</keyword>
<evidence type="ECO:0000313" key="3">
    <source>
        <dbReference type="Proteomes" id="UP000054279"/>
    </source>
</evidence>
<keyword evidence="1" id="KW-0812">Transmembrane</keyword>
<sequence length="255" mass="28722">MTLRVVIDKKIGWLLFPALLLPPAACGIYPALPVRNTVIILPQIISTELFCHIDSSDLTLPLISLVVFDTSMFALTFGRAVYMKRYYRSYTRLMGVILLDGGLYFISLNSCLSILVRQSIANGELVVLGLGKSGHDSGNHASSWSTSLKKKSRLTCIFVSRLFLNLRLIAYRSERFHTKPEDITYSLGIWRIPGSTFNSSTETRRTLPWLLPDLSSYTEFHVSLPGFDTHLLHKEVPENSGDDYHEISNPAEFHV</sequence>
<organism evidence="2 3">
    <name type="scientific">Sphaerobolus stellatus (strain SS14)</name>
    <dbReference type="NCBI Taxonomy" id="990650"/>
    <lineage>
        <taxon>Eukaryota</taxon>
        <taxon>Fungi</taxon>
        <taxon>Dikarya</taxon>
        <taxon>Basidiomycota</taxon>
        <taxon>Agaricomycotina</taxon>
        <taxon>Agaricomycetes</taxon>
        <taxon>Phallomycetidae</taxon>
        <taxon>Geastrales</taxon>
        <taxon>Sphaerobolaceae</taxon>
        <taxon>Sphaerobolus</taxon>
    </lineage>
</organism>
<accession>A0A0C9TYI7</accession>
<evidence type="ECO:0000313" key="2">
    <source>
        <dbReference type="EMBL" id="KIJ35533.1"/>
    </source>
</evidence>
<dbReference type="Proteomes" id="UP000054279">
    <property type="component" value="Unassembled WGS sequence"/>
</dbReference>
<feature type="transmembrane region" description="Helical" evidence="1">
    <location>
        <begin position="62"/>
        <end position="82"/>
    </location>
</feature>
<proteinExistence type="predicted"/>
<gene>
    <name evidence="2" type="ORF">M422DRAFT_51432</name>
</gene>
<reference evidence="2 3" key="1">
    <citation type="submission" date="2014-06" db="EMBL/GenBank/DDBJ databases">
        <title>Evolutionary Origins and Diversification of the Mycorrhizal Mutualists.</title>
        <authorList>
            <consortium name="DOE Joint Genome Institute"/>
            <consortium name="Mycorrhizal Genomics Consortium"/>
            <person name="Kohler A."/>
            <person name="Kuo A."/>
            <person name="Nagy L.G."/>
            <person name="Floudas D."/>
            <person name="Copeland A."/>
            <person name="Barry K.W."/>
            <person name="Cichocki N."/>
            <person name="Veneault-Fourrey C."/>
            <person name="LaButti K."/>
            <person name="Lindquist E.A."/>
            <person name="Lipzen A."/>
            <person name="Lundell T."/>
            <person name="Morin E."/>
            <person name="Murat C."/>
            <person name="Riley R."/>
            <person name="Ohm R."/>
            <person name="Sun H."/>
            <person name="Tunlid A."/>
            <person name="Henrissat B."/>
            <person name="Grigoriev I.V."/>
            <person name="Hibbett D.S."/>
            <person name="Martin F."/>
        </authorList>
    </citation>
    <scope>NUCLEOTIDE SEQUENCE [LARGE SCALE GENOMIC DNA]</scope>
    <source>
        <strain evidence="2 3">SS14</strain>
    </source>
</reference>
<feature type="transmembrane region" description="Helical" evidence="1">
    <location>
        <begin position="94"/>
        <end position="116"/>
    </location>
</feature>
<keyword evidence="1" id="KW-0472">Membrane</keyword>
<name>A0A0C9TYI7_SPHS4</name>
<protein>
    <submittedName>
        <fullName evidence="2">Uncharacterized protein</fullName>
    </submittedName>
</protein>
<dbReference type="AlphaFoldDB" id="A0A0C9TYI7"/>
<keyword evidence="1" id="KW-1133">Transmembrane helix</keyword>
<dbReference type="HOGENOM" id="CLU_095419_0_0_1"/>
<dbReference type="EMBL" id="KN837187">
    <property type="protein sequence ID" value="KIJ35533.1"/>
    <property type="molecule type" value="Genomic_DNA"/>
</dbReference>
<evidence type="ECO:0000256" key="1">
    <source>
        <dbReference type="SAM" id="Phobius"/>
    </source>
</evidence>